<dbReference type="GO" id="GO:0005524">
    <property type="term" value="F:ATP binding"/>
    <property type="evidence" value="ECO:0007669"/>
    <property type="project" value="UniProtKB-KW"/>
</dbReference>
<dbReference type="PROSITE" id="PS00211">
    <property type="entry name" value="ABC_TRANSPORTER_1"/>
    <property type="match status" value="1"/>
</dbReference>
<keyword evidence="4" id="KW-1003">Cell membrane</keyword>
<evidence type="ECO:0000256" key="4">
    <source>
        <dbReference type="ARBA" id="ARBA00022475"/>
    </source>
</evidence>
<dbReference type="SUPFAM" id="SSF52540">
    <property type="entry name" value="P-loop containing nucleoside triphosphate hydrolases"/>
    <property type="match status" value="1"/>
</dbReference>
<dbReference type="CDD" id="cd03257">
    <property type="entry name" value="ABC_NikE_OppD_transporters"/>
    <property type="match status" value="1"/>
</dbReference>
<dbReference type="InterPro" id="IPR003593">
    <property type="entry name" value="AAA+_ATPase"/>
</dbReference>
<organism evidence="9 10">
    <name type="scientific">Tissierella carlieri</name>
    <dbReference type="NCBI Taxonomy" id="689904"/>
    <lineage>
        <taxon>Bacteria</taxon>
        <taxon>Bacillati</taxon>
        <taxon>Bacillota</taxon>
        <taxon>Tissierellia</taxon>
        <taxon>Tissierellales</taxon>
        <taxon>Tissierellaceae</taxon>
        <taxon>Tissierella</taxon>
    </lineage>
</organism>
<dbReference type="InterPro" id="IPR017871">
    <property type="entry name" value="ABC_transporter-like_CS"/>
</dbReference>
<name>A0ABT1S7U4_9FIRM</name>
<evidence type="ECO:0000256" key="7">
    <source>
        <dbReference type="ARBA" id="ARBA00023136"/>
    </source>
</evidence>
<protein>
    <submittedName>
        <fullName evidence="9">ABC transporter ATP-binding protein</fullName>
    </submittedName>
</protein>
<dbReference type="InterPro" id="IPR027417">
    <property type="entry name" value="P-loop_NTPase"/>
</dbReference>
<keyword evidence="7" id="KW-0472">Membrane</keyword>
<dbReference type="SMART" id="SM00382">
    <property type="entry name" value="AAA"/>
    <property type="match status" value="1"/>
</dbReference>
<dbReference type="EMBL" id="JANGAC010000003">
    <property type="protein sequence ID" value="MCQ4922550.1"/>
    <property type="molecule type" value="Genomic_DNA"/>
</dbReference>
<dbReference type="InterPro" id="IPR003439">
    <property type="entry name" value="ABC_transporter-like_ATP-bd"/>
</dbReference>
<reference evidence="9 10" key="1">
    <citation type="submission" date="2022-06" db="EMBL/GenBank/DDBJ databases">
        <title>Isolation of gut microbiota from human fecal samples.</title>
        <authorList>
            <person name="Pamer E.G."/>
            <person name="Barat B."/>
            <person name="Waligurski E."/>
            <person name="Medina S."/>
            <person name="Paddock L."/>
            <person name="Mostad J."/>
        </authorList>
    </citation>
    <scope>NUCLEOTIDE SEQUENCE [LARGE SCALE GENOMIC DNA]</scope>
    <source>
        <strain evidence="9 10">DFI.7.95</strain>
    </source>
</reference>
<gene>
    <name evidence="9" type="ORF">NE686_05595</name>
</gene>
<feature type="domain" description="ABC transporter" evidence="8">
    <location>
        <begin position="2"/>
        <end position="247"/>
    </location>
</feature>
<dbReference type="Proteomes" id="UP001524478">
    <property type="component" value="Unassembled WGS sequence"/>
</dbReference>
<accession>A0ABT1S7U4</accession>
<sequence length="263" mass="29650">MLEIKNLSVESKKHINLLNDISFSLQYGESIGLTGQSGAGKTTLIKAVMGILGKTCRVKEGDILLDGLGLAALSSSQRRDLCGTTLGYIPQNPMTAFDRRIKIGKQIIETFRLRLRLSKEEAYHLAVEKLQMVNLVDTSRVMESYPLQLSGGMLQRVSMAILLGLKPKYILADEPTSALDEDNRDMILDLLMNQMNDSGILMISHDVFALESLCEMILVMERGRIIEGGPMEKLLLLPKQEWTKKFSAANIKLDRRKWEWMEY</sequence>
<keyword evidence="3" id="KW-0813">Transport</keyword>
<comment type="subcellular location">
    <subcellularLocation>
        <location evidence="1">Cell membrane</location>
        <topology evidence="1">Peripheral membrane protein</topology>
    </subcellularLocation>
</comment>
<evidence type="ECO:0000256" key="2">
    <source>
        <dbReference type="ARBA" id="ARBA00005417"/>
    </source>
</evidence>
<dbReference type="PANTHER" id="PTHR43297:SF2">
    <property type="entry name" value="DIPEPTIDE TRANSPORT ATP-BINDING PROTEIN DPPD"/>
    <property type="match status" value="1"/>
</dbReference>
<keyword evidence="6 9" id="KW-0067">ATP-binding</keyword>
<dbReference type="PROSITE" id="PS50893">
    <property type="entry name" value="ABC_TRANSPORTER_2"/>
    <property type="match status" value="1"/>
</dbReference>
<keyword evidence="5" id="KW-0547">Nucleotide-binding</keyword>
<dbReference type="Pfam" id="PF00005">
    <property type="entry name" value="ABC_tran"/>
    <property type="match status" value="1"/>
</dbReference>
<comment type="similarity">
    <text evidence="2">Belongs to the ABC transporter superfamily.</text>
</comment>
<evidence type="ECO:0000256" key="5">
    <source>
        <dbReference type="ARBA" id="ARBA00022741"/>
    </source>
</evidence>
<comment type="caution">
    <text evidence="9">The sequence shown here is derived from an EMBL/GenBank/DDBJ whole genome shotgun (WGS) entry which is preliminary data.</text>
</comment>
<proteinExistence type="inferred from homology"/>
<dbReference type="InterPro" id="IPR050388">
    <property type="entry name" value="ABC_Ni/Peptide_Import"/>
</dbReference>
<dbReference type="RefSeq" id="WP_256310769.1">
    <property type="nucleotide sequence ID" value="NZ_JANGAC010000003.1"/>
</dbReference>
<dbReference type="PANTHER" id="PTHR43297">
    <property type="entry name" value="OLIGOPEPTIDE TRANSPORT ATP-BINDING PROTEIN APPD"/>
    <property type="match status" value="1"/>
</dbReference>
<keyword evidence="10" id="KW-1185">Reference proteome</keyword>
<evidence type="ECO:0000313" key="10">
    <source>
        <dbReference type="Proteomes" id="UP001524478"/>
    </source>
</evidence>
<dbReference type="Gene3D" id="3.40.50.300">
    <property type="entry name" value="P-loop containing nucleotide triphosphate hydrolases"/>
    <property type="match status" value="1"/>
</dbReference>
<evidence type="ECO:0000256" key="6">
    <source>
        <dbReference type="ARBA" id="ARBA00022840"/>
    </source>
</evidence>
<evidence type="ECO:0000313" key="9">
    <source>
        <dbReference type="EMBL" id="MCQ4922550.1"/>
    </source>
</evidence>
<evidence type="ECO:0000259" key="8">
    <source>
        <dbReference type="PROSITE" id="PS50893"/>
    </source>
</evidence>
<evidence type="ECO:0000256" key="3">
    <source>
        <dbReference type="ARBA" id="ARBA00022448"/>
    </source>
</evidence>
<evidence type="ECO:0000256" key="1">
    <source>
        <dbReference type="ARBA" id="ARBA00004202"/>
    </source>
</evidence>